<feature type="transmembrane region" description="Helical" evidence="9">
    <location>
        <begin position="52"/>
        <end position="70"/>
    </location>
</feature>
<keyword evidence="9" id="KW-1003">Cell membrane</keyword>
<feature type="transmembrane region" description="Helical" evidence="9">
    <location>
        <begin position="551"/>
        <end position="571"/>
    </location>
</feature>
<gene>
    <name evidence="9" type="primary">hppA</name>
    <name evidence="10" type="ORF">H1016_03285</name>
</gene>
<dbReference type="AlphaFoldDB" id="A0A832V3Z8"/>
<evidence type="ECO:0000313" key="10">
    <source>
        <dbReference type="EMBL" id="HIK00537.1"/>
    </source>
</evidence>
<keyword evidence="11" id="KW-1185">Reference proteome</keyword>
<dbReference type="NCBIfam" id="NF001953">
    <property type="entry name" value="PRK00733.2-1"/>
    <property type="match status" value="1"/>
</dbReference>
<evidence type="ECO:0000256" key="9">
    <source>
        <dbReference type="HAMAP-Rule" id="MF_01129"/>
    </source>
</evidence>
<feature type="transmembrane region" description="Helical" evidence="9">
    <location>
        <begin position="243"/>
        <end position="265"/>
    </location>
</feature>
<keyword evidence="2 9" id="KW-0813">Transport</keyword>
<feature type="transmembrane region" description="Helical" evidence="9">
    <location>
        <begin position="382"/>
        <end position="404"/>
    </location>
</feature>
<evidence type="ECO:0000256" key="4">
    <source>
        <dbReference type="ARBA" id="ARBA00022842"/>
    </source>
</evidence>
<dbReference type="HAMAP" id="MF_01129">
    <property type="entry name" value="PPase_energized_pump"/>
    <property type="match status" value="1"/>
</dbReference>
<keyword evidence="10" id="KW-0378">Hydrolase</keyword>
<feature type="transmembrane region" description="Helical" evidence="9">
    <location>
        <begin position="484"/>
        <end position="506"/>
    </location>
</feature>
<feature type="transmembrane region" description="Helical" evidence="9">
    <location>
        <begin position="447"/>
        <end position="464"/>
    </location>
</feature>
<dbReference type="GO" id="GO:0000287">
    <property type="term" value="F:magnesium ion binding"/>
    <property type="evidence" value="ECO:0007669"/>
    <property type="project" value="UniProtKB-UniRule"/>
</dbReference>
<dbReference type="PIRSF" id="PIRSF001265">
    <property type="entry name" value="H+-PPase"/>
    <property type="match status" value="1"/>
</dbReference>
<comment type="function">
    <text evidence="9">Proton pump that utilizes the energy of pyrophosphate hydrolysis as the driving force for proton movement across the membrane. Generates a proton motive force.</text>
</comment>
<evidence type="ECO:0000256" key="3">
    <source>
        <dbReference type="ARBA" id="ARBA00022692"/>
    </source>
</evidence>
<dbReference type="Proteomes" id="UP000646946">
    <property type="component" value="Unassembled WGS sequence"/>
</dbReference>
<dbReference type="GO" id="GO:0005886">
    <property type="term" value="C:plasma membrane"/>
    <property type="evidence" value="ECO:0007669"/>
    <property type="project" value="UniProtKB-SubCell"/>
</dbReference>
<keyword evidence="5 9" id="KW-1278">Translocase</keyword>
<evidence type="ECO:0000313" key="11">
    <source>
        <dbReference type="Proteomes" id="UP000646946"/>
    </source>
</evidence>
<comment type="cofactor">
    <cofactor evidence="9">
        <name>Mg(2+)</name>
        <dbReference type="ChEBI" id="CHEBI:18420"/>
    </cofactor>
</comment>
<comment type="caution">
    <text evidence="9">Lacks conserved residue(s) required for the propagation of feature annotation.</text>
</comment>
<reference evidence="10 11" key="1">
    <citation type="journal article" name="Nat. Commun.">
        <title>Undinarchaeota illuminate DPANN phylogeny and the impact of gene transfer on archaeal evolution.</title>
        <authorList>
            <person name="Dombrowski N."/>
            <person name="Williams T.A."/>
            <person name="Sun J."/>
            <person name="Woodcroft B.J."/>
            <person name="Lee J.H."/>
            <person name="Minh B.Q."/>
            <person name="Rinke C."/>
            <person name="Spang A."/>
        </authorList>
    </citation>
    <scope>NUCLEOTIDE SEQUENCE [LARGE SCALE GENOMIC DNA]</scope>
    <source>
        <strain evidence="10">MAG_bin1129</strain>
    </source>
</reference>
<feature type="site" description="Determinant of potassium independence" evidence="9">
    <location>
        <position position="442"/>
    </location>
</feature>
<keyword evidence="4 9" id="KW-0460">Magnesium</keyword>
<dbReference type="NCBIfam" id="TIGR01104">
    <property type="entry name" value="V_PPase"/>
    <property type="match status" value="1"/>
</dbReference>
<evidence type="ECO:0000256" key="1">
    <source>
        <dbReference type="ARBA" id="ARBA00004127"/>
    </source>
</evidence>
<feature type="transmembrane region" description="Helical" evidence="9">
    <location>
        <begin position="277"/>
        <end position="303"/>
    </location>
</feature>
<dbReference type="PANTHER" id="PTHR31998">
    <property type="entry name" value="K(+)-INSENSITIVE PYROPHOSPHATE-ENERGIZED PROTON PUMP"/>
    <property type="match status" value="1"/>
</dbReference>
<feature type="transmembrane region" description="Helical" evidence="9">
    <location>
        <begin position="577"/>
        <end position="599"/>
    </location>
</feature>
<feature type="transmembrane region" description="Helical" evidence="9">
    <location>
        <begin position="148"/>
        <end position="166"/>
    </location>
</feature>
<feature type="transmembrane region" description="Helical" evidence="9">
    <location>
        <begin position="6"/>
        <end position="24"/>
    </location>
</feature>
<feature type="transmembrane region" description="Helical" evidence="9">
    <location>
        <begin position="352"/>
        <end position="376"/>
    </location>
</feature>
<comment type="catalytic activity">
    <reaction evidence="9">
        <text>diphosphate + H2O + H(+)(in) = 2 phosphate + 2 H(+)(out)</text>
        <dbReference type="Rhea" id="RHEA:13973"/>
        <dbReference type="ChEBI" id="CHEBI:15377"/>
        <dbReference type="ChEBI" id="CHEBI:15378"/>
        <dbReference type="ChEBI" id="CHEBI:33019"/>
        <dbReference type="ChEBI" id="CHEBI:43474"/>
        <dbReference type="EC" id="7.1.3.1"/>
    </reaction>
</comment>
<dbReference type="GO" id="GO:0009678">
    <property type="term" value="F:diphosphate hydrolysis-driven proton transmembrane transporter activity"/>
    <property type="evidence" value="ECO:0007669"/>
    <property type="project" value="UniProtKB-UniRule"/>
</dbReference>
<keyword evidence="8 9" id="KW-0472">Membrane</keyword>
<comment type="subunit">
    <text evidence="9">Homodimer.</text>
</comment>
<evidence type="ECO:0000256" key="6">
    <source>
        <dbReference type="ARBA" id="ARBA00022989"/>
    </source>
</evidence>
<comment type="similarity">
    <text evidence="9">Belongs to the H(+)-translocating pyrophosphatase (TC 3.A.10) family. K(+)-insensitive subfamily.</text>
</comment>
<dbReference type="GO" id="GO:0012505">
    <property type="term" value="C:endomembrane system"/>
    <property type="evidence" value="ECO:0007669"/>
    <property type="project" value="UniProtKB-SubCell"/>
</dbReference>
<keyword evidence="3 9" id="KW-0812">Transmembrane</keyword>
<dbReference type="EC" id="7.1.3.1" evidence="9"/>
<comment type="subcellular location">
    <subcellularLocation>
        <location evidence="9">Cell membrane</location>
        <topology evidence="9">Multi-pass membrane protein</topology>
    </subcellularLocation>
    <subcellularLocation>
        <location evidence="1">Endomembrane system</location>
        <topology evidence="1">Multi-pass membrane protein</topology>
    </subcellularLocation>
</comment>
<keyword evidence="6 9" id="KW-1133">Transmembrane helix</keyword>
<dbReference type="NCBIfam" id="NF001951">
    <property type="entry name" value="PRK00733.1-2"/>
    <property type="match status" value="1"/>
</dbReference>
<dbReference type="GO" id="GO:0004427">
    <property type="term" value="F:inorganic diphosphate phosphatase activity"/>
    <property type="evidence" value="ECO:0007669"/>
    <property type="project" value="UniProtKB-UniRule"/>
</dbReference>
<evidence type="ECO:0000256" key="8">
    <source>
        <dbReference type="ARBA" id="ARBA00023136"/>
    </source>
</evidence>
<keyword evidence="9" id="KW-0375">Hydrogen ion transport</keyword>
<evidence type="ECO:0000256" key="5">
    <source>
        <dbReference type="ARBA" id="ARBA00022967"/>
    </source>
</evidence>
<organism evidence="10 11">
    <name type="scientific">Candidatus Naiadarchaeum limnaeum</name>
    <dbReference type="NCBI Taxonomy" id="2756139"/>
    <lineage>
        <taxon>Archaea</taxon>
        <taxon>Candidatus Undinarchaeota</taxon>
        <taxon>Candidatus Undinarchaeia</taxon>
        <taxon>Candidatus Naiadarchaeales</taxon>
        <taxon>Candidatus Naiadarchaeaceae</taxon>
        <taxon>Candidatus Naiadarchaeum</taxon>
    </lineage>
</organism>
<dbReference type="NCBIfam" id="NF001960">
    <property type="entry name" value="PRK00733.3-5"/>
    <property type="match status" value="1"/>
</dbReference>
<comment type="caution">
    <text evidence="10">The sequence shown here is derived from an EMBL/GenBank/DDBJ whole genome shotgun (WGS) entry which is preliminary data.</text>
</comment>
<sequence length="664" mass="69211">MLAFPIVASGLAIGFAIFLILEISKLDTGTPKMQSIAAAIKEGAMAYLNKQYQVVSIFAVIIAVILYFVLNWQTAVGFLAGAFLSALAGYIGMSISVRANVRTAQAASKGLKAALAVAFKGGAVTGMFVVGLALLGVSVFYLLFGDPLLIIGFGFGASLISLFARVGGGIYTKAADVGADLVGKIEKGIPEDDPRNPAVIADNVGDNVGDCAGMAADLFETYAVTAISAMLLGFLLFNGAQEAVVYPLLLGAAAIIASVVGTFFIQLPSNKNIMFALYKGVIVSGIIAIILFFVITNYFVNFVSAPINLFYSALIGFLVTFAMIVITEYFTSKKFRPVLKIAKASQTGAATNLITGLAVGMESTFWPVLVISFGILVSYWFAGLYGIAIAAVSMLSFTGIIVAIDSYGPITDNAGGIAEMSNLSSAVRRVTDALDAVGNTTKAVTKGYAIGSAALAALVLFASYTQELSQRGVQVAFDLSDPLILVGLFLGALLPFVFSSMLMLAVGKTAFEVVNEVRRQFKQIPGIMKFKAKPDYAKAVSIVTSAALKKMALPVLLAVLAPLMVGIFLGVKTLGALLVGTIISGLLLAIQMTSGGAAWDNAKKYIEDGNLGGKGSDTHKAAVVGDTVGDPFKDTAGPALNPLIKVVNMISLLFIGLIVANALI</sequence>
<dbReference type="Pfam" id="PF03030">
    <property type="entry name" value="H_PPase"/>
    <property type="match status" value="1"/>
</dbReference>
<feature type="transmembrane region" description="Helical" evidence="9">
    <location>
        <begin position="76"/>
        <end position="101"/>
    </location>
</feature>
<dbReference type="InterPro" id="IPR004131">
    <property type="entry name" value="PPase-energised_H-pump"/>
</dbReference>
<evidence type="ECO:0000256" key="2">
    <source>
        <dbReference type="ARBA" id="ARBA00022448"/>
    </source>
</evidence>
<feature type="transmembrane region" description="Helical" evidence="9">
    <location>
        <begin position="309"/>
        <end position="331"/>
    </location>
</feature>
<keyword evidence="7 9" id="KW-0406">Ion transport</keyword>
<evidence type="ECO:0000256" key="7">
    <source>
        <dbReference type="ARBA" id="ARBA00023065"/>
    </source>
</evidence>
<feature type="transmembrane region" description="Helical" evidence="9">
    <location>
        <begin position="643"/>
        <end position="663"/>
    </location>
</feature>
<feature type="transmembrane region" description="Helical" evidence="9">
    <location>
        <begin position="113"/>
        <end position="142"/>
    </location>
</feature>
<name>A0A832V3Z8_9ARCH</name>
<accession>A0A832V3Z8</accession>
<proteinExistence type="inferred from homology"/>
<protein>
    <recommendedName>
        <fullName evidence="9">K(+)-insensitive pyrophosphate-energized proton pump</fullName>
        <ecNumber evidence="9">7.1.3.1</ecNumber>
    </recommendedName>
    <alternativeName>
        <fullName evidence="9">Membrane-bound proton-translocating pyrophosphatase</fullName>
    </alternativeName>
    <alternativeName>
        <fullName evidence="9">Pyrophosphate-energized inorganic pyrophosphatase</fullName>
        <shortName evidence="9">H(+)-PPase</shortName>
    </alternativeName>
</protein>
<dbReference type="NCBIfam" id="NF001959">
    <property type="entry name" value="PRK00733.3-4"/>
    <property type="match status" value="1"/>
</dbReference>
<dbReference type="EMBL" id="DVAB01000025">
    <property type="protein sequence ID" value="HIK00537.1"/>
    <property type="molecule type" value="Genomic_DNA"/>
</dbReference>
<feature type="transmembrane region" description="Helical" evidence="9">
    <location>
        <begin position="219"/>
        <end position="237"/>
    </location>
</feature>